<sequence>MGRLFDSPVTVVLILVVILLLFGAPKLPGMARSLGQSMRIFKSEVKEMKKDDDPNVTVNGQPAADGQPVAGASAQQAAPAQPQAPAQPAAPVQPQATQQAPVVDQNQRPTA</sequence>
<protein>
    <recommendedName>
        <fullName evidence="9">Sec-independent protein translocase protein TatA</fullName>
    </recommendedName>
</protein>
<proteinExistence type="inferred from homology"/>
<evidence type="ECO:0000256" key="8">
    <source>
        <dbReference type="ARBA" id="ARBA00023136"/>
    </source>
</evidence>
<dbReference type="Proteomes" id="UP000298017">
    <property type="component" value="Unassembled WGS sequence"/>
</dbReference>
<comment type="function">
    <text evidence="9">Part of the twin-arginine translocation (Tat) system that transports large folded proteins containing a characteristic twin-arginine motif in their signal peptide across membranes. TatA could form the protein-conducting channel of the Tat system.</text>
</comment>
<dbReference type="InterPro" id="IPR003369">
    <property type="entry name" value="TatA/B/E"/>
</dbReference>
<comment type="caution">
    <text evidence="11">The sequence shown here is derived from an EMBL/GenBank/DDBJ whole genome shotgun (WGS) entry which is preliminary data.</text>
</comment>
<keyword evidence="12" id="KW-1185">Reference proteome</keyword>
<organism evidence="11 12">
    <name type="scientific">Kocuria rhizophila</name>
    <dbReference type="NCBI Taxonomy" id="72000"/>
    <lineage>
        <taxon>Bacteria</taxon>
        <taxon>Bacillati</taxon>
        <taxon>Actinomycetota</taxon>
        <taxon>Actinomycetes</taxon>
        <taxon>Micrococcales</taxon>
        <taxon>Micrococcaceae</taxon>
        <taxon>Kocuria</taxon>
    </lineage>
</organism>
<comment type="subunit">
    <text evidence="9">The Tat system comprises two distinct complexes: a TatABC complex, containing multiple copies of TatA, TatB and TatC subunits, and a separate TatA complex, containing only TatA subunits. Substrates initially bind to the TatABC complex, which probably triggers association of the separate TatA complex to form the active translocon.</text>
</comment>
<gene>
    <name evidence="9 11" type="primary">tatA</name>
    <name evidence="11" type="ORF">E4P33_05120</name>
</gene>
<dbReference type="GO" id="GO:0033281">
    <property type="term" value="C:TAT protein transport complex"/>
    <property type="evidence" value="ECO:0007669"/>
    <property type="project" value="UniProtKB-UniRule"/>
</dbReference>
<keyword evidence="2 9" id="KW-0813">Transport</keyword>
<accession>A0AAX2SF76</accession>
<dbReference type="GO" id="GO:0008320">
    <property type="term" value="F:protein transmembrane transporter activity"/>
    <property type="evidence" value="ECO:0007669"/>
    <property type="project" value="UniProtKB-UniRule"/>
</dbReference>
<evidence type="ECO:0000256" key="10">
    <source>
        <dbReference type="SAM" id="MobiDB-lite"/>
    </source>
</evidence>
<evidence type="ECO:0000256" key="6">
    <source>
        <dbReference type="ARBA" id="ARBA00022989"/>
    </source>
</evidence>
<dbReference type="HAMAP" id="MF_00236">
    <property type="entry name" value="TatA_E"/>
    <property type="match status" value="1"/>
</dbReference>
<keyword evidence="5 9" id="KW-0653">Protein transport</keyword>
<name>A0AAX2SF76_KOCRH</name>
<evidence type="ECO:0000256" key="3">
    <source>
        <dbReference type="ARBA" id="ARBA00022475"/>
    </source>
</evidence>
<evidence type="ECO:0000256" key="7">
    <source>
        <dbReference type="ARBA" id="ARBA00023010"/>
    </source>
</evidence>
<dbReference type="GO" id="GO:0043953">
    <property type="term" value="P:protein transport by the Tat complex"/>
    <property type="evidence" value="ECO:0007669"/>
    <property type="project" value="UniProtKB-UniRule"/>
</dbReference>
<evidence type="ECO:0000313" key="12">
    <source>
        <dbReference type="Proteomes" id="UP000298017"/>
    </source>
</evidence>
<evidence type="ECO:0000256" key="2">
    <source>
        <dbReference type="ARBA" id="ARBA00022448"/>
    </source>
</evidence>
<reference evidence="11 12" key="1">
    <citation type="submission" date="2019-03" db="EMBL/GenBank/DDBJ databases">
        <title>Genome Sequencing and Assembly of Various Microbes Isolated from Alder Root Nodule.</title>
        <authorList>
            <person name="Swanson E."/>
            <person name="Sevigny J.L."/>
            <person name="Pesce C."/>
            <person name="Davis I."/>
            <person name="Kleiner V."/>
            <person name="Tisa L."/>
        </authorList>
    </citation>
    <scope>NUCLEOTIDE SEQUENCE [LARGE SCALE GENOMIC DNA]</scope>
    <source>
        <strain evidence="11 12">4R-31</strain>
    </source>
</reference>
<dbReference type="PANTHER" id="PTHR42982:SF8">
    <property type="entry name" value="SEC-INDEPENDENT PROTEIN TRANSLOCASE PROTEIN TATA"/>
    <property type="match status" value="1"/>
</dbReference>
<evidence type="ECO:0000313" key="11">
    <source>
        <dbReference type="EMBL" id="TFI01930.1"/>
    </source>
</evidence>
<comment type="subcellular location">
    <subcellularLocation>
        <location evidence="1 9">Cell membrane</location>
        <topology evidence="1 9">Single-pass membrane protein</topology>
    </subcellularLocation>
</comment>
<keyword evidence="4 9" id="KW-0812">Transmembrane</keyword>
<dbReference type="NCBIfam" id="NF001854">
    <property type="entry name" value="PRK00575.1"/>
    <property type="match status" value="1"/>
</dbReference>
<dbReference type="NCBIfam" id="TIGR01411">
    <property type="entry name" value="tatAE"/>
    <property type="match status" value="1"/>
</dbReference>
<evidence type="ECO:0000256" key="5">
    <source>
        <dbReference type="ARBA" id="ARBA00022927"/>
    </source>
</evidence>
<evidence type="ECO:0000256" key="9">
    <source>
        <dbReference type="HAMAP-Rule" id="MF_00236"/>
    </source>
</evidence>
<dbReference type="AlphaFoldDB" id="A0AAX2SF76"/>
<comment type="similarity">
    <text evidence="9">Belongs to the TatA/E family.</text>
</comment>
<dbReference type="EMBL" id="SPNK01000004">
    <property type="protein sequence ID" value="TFI01930.1"/>
    <property type="molecule type" value="Genomic_DNA"/>
</dbReference>
<feature type="compositionally biased region" description="Low complexity" evidence="10">
    <location>
        <begin position="67"/>
        <end position="103"/>
    </location>
</feature>
<keyword evidence="3 9" id="KW-1003">Cell membrane</keyword>
<evidence type="ECO:0000256" key="4">
    <source>
        <dbReference type="ARBA" id="ARBA00022692"/>
    </source>
</evidence>
<keyword evidence="6 9" id="KW-1133">Transmembrane helix</keyword>
<keyword evidence="7 9" id="KW-0811">Translocation</keyword>
<dbReference type="PANTHER" id="PTHR42982">
    <property type="entry name" value="SEC-INDEPENDENT PROTEIN TRANSLOCASE PROTEIN TATA"/>
    <property type="match status" value="1"/>
</dbReference>
<dbReference type="Pfam" id="PF02416">
    <property type="entry name" value="TatA_B_E"/>
    <property type="match status" value="1"/>
</dbReference>
<evidence type="ECO:0000256" key="1">
    <source>
        <dbReference type="ARBA" id="ARBA00004162"/>
    </source>
</evidence>
<dbReference type="RefSeq" id="WP_135010449.1">
    <property type="nucleotide sequence ID" value="NZ_SPNK01000004.1"/>
</dbReference>
<dbReference type="InterPro" id="IPR006312">
    <property type="entry name" value="TatA/E"/>
</dbReference>
<feature type="region of interest" description="Disordered" evidence="10">
    <location>
        <begin position="45"/>
        <end position="111"/>
    </location>
</feature>
<dbReference type="Gene3D" id="1.20.5.3310">
    <property type="match status" value="1"/>
</dbReference>
<keyword evidence="8 9" id="KW-0472">Membrane</keyword>